<evidence type="ECO:0000313" key="1">
    <source>
        <dbReference type="EMBL" id="KAH6889260.1"/>
    </source>
</evidence>
<dbReference type="InterPro" id="IPR032675">
    <property type="entry name" value="LRR_dom_sf"/>
</dbReference>
<accession>A0A9P8W3C1</accession>
<dbReference type="Proteomes" id="UP000777438">
    <property type="component" value="Unassembled WGS sequence"/>
</dbReference>
<keyword evidence="2" id="KW-1185">Reference proteome</keyword>
<organism evidence="1 2">
    <name type="scientific">Thelonectria olida</name>
    <dbReference type="NCBI Taxonomy" id="1576542"/>
    <lineage>
        <taxon>Eukaryota</taxon>
        <taxon>Fungi</taxon>
        <taxon>Dikarya</taxon>
        <taxon>Ascomycota</taxon>
        <taxon>Pezizomycotina</taxon>
        <taxon>Sordariomycetes</taxon>
        <taxon>Hypocreomycetidae</taxon>
        <taxon>Hypocreales</taxon>
        <taxon>Nectriaceae</taxon>
        <taxon>Thelonectria</taxon>
    </lineage>
</organism>
<evidence type="ECO:0008006" key="3">
    <source>
        <dbReference type="Google" id="ProtNLM"/>
    </source>
</evidence>
<dbReference type="OrthoDB" id="5089581at2759"/>
<dbReference type="AlphaFoldDB" id="A0A9P8W3C1"/>
<reference evidence="1 2" key="1">
    <citation type="journal article" date="2021" name="Nat. Commun.">
        <title>Genetic determinants of endophytism in the Arabidopsis root mycobiome.</title>
        <authorList>
            <person name="Mesny F."/>
            <person name="Miyauchi S."/>
            <person name="Thiergart T."/>
            <person name="Pickel B."/>
            <person name="Atanasova L."/>
            <person name="Karlsson M."/>
            <person name="Huettel B."/>
            <person name="Barry K.W."/>
            <person name="Haridas S."/>
            <person name="Chen C."/>
            <person name="Bauer D."/>
            <person name="Andreopoulos W."/>
            <person name="Pangilinan J."/>
            <person name="LaButti K."/>
            <person name="Riley R."/>
            <person name="Lipzen A."/>
            <person name="Clum A."/>
            <person name="Drula E."/>
            <person name="Henrissat B."/>
            <person name="Kohler A."/>
            <person name="Grigoriev I.V."/>
            <person name="Martin F.M."/>
            <person name="Hacquard S."/>
        </authorList>
    </citation>
    <scope>NUCLEOTIDE SEQUENCE [LARGE SCALE GENOMIC DNA]</scope>
    <source>
        <strain evidence="1 2">MPI-CAGE-CH-0241</strain>
    </source>
</reference>
<name>A0A9P8W3C1_9HYPO</name>
<dbReference type="Gene3D" id="3.80.10.10">
    <property type="entry name" value="Ribonuclease Inhibitor"/>
    <property type="match status" value="1"/>
</dbReference>
<protein>
    <recommendedName>
        <fullName evidence="3">F-box domain-containing protein</fullName>
    </recommendedName>
</protein>
<sequence>MSDFDIATSQAGHKLLGLTNLINSIASKKPDDQQAQLRAHAAVQAQAACEVHAPIGFRHGAANILNPIENHGTKQFVSAEESNPSGWAKETLPPLPTELYELIISHVTSFDYEDRQRTLVALSSSCRAFLAIAEPYLYSIPRDLDTIERQWQFVYTLAVEPHLAPLVKRLHLLWLPTGDNSELLLDIARTCPNTEDILIQRGSSPQDPNQILEKDVLTMAALLNASPRAATFWYCTVLEFEYEDDRYGFPSRREEIFNVMIKDPRFAKFAAQLVHLTLHGHLQWLLQAFSPHLSSNLATLTLGQNVRLDFKRGFFTDLSRQCPHLEELDVRSSTVDAADLVEACKIWGTTLHTLRVMAVEDQFDGWISQAIYHLKALRELDLGPSCYVLLTDIDAIAASTPQPRFTSLSFDEMQTPLLEPHRDITQEQLDNSIARLIRSHASTLESLYINPNIAGMGRIVLQSCKQARRLKSLHLAPLEDTKPSDVDDLLEACPALDDLSESIGRFSSRQKEWEERNDARWDQLEKEMAPDIDCQNGLGS</sequence>
<comment type="caution">
    <text evidence="1">The sequence shown here is derived from an EMBL/GenBank/DDBJ whole genome shotgun (WGS) entry which is preliminary data.</text>
</comment>
<dbReference type="SUPFAM" id="SSF52047">
    <property type="entry name" value="RNI-like"/>
    <property type="match status" value="1"/>
</dbReference>
<proteinExistence type="predicted"/>
<dbReference type="EMBL" id="JAGPYM010000011">
    <property type="protein sequence ID" value="KAH6889260.1"/>
    <property type="molecule type" value="Genomic_DNA"/>
</dbReference>
<gene>
    <name evidence="1" type="ORF">B0T10DRAFT_49313</name>
</gene>
<evidence type="ECO:0000313" key="2">
    <source>
        <dbReference type="Proteomes" id="UP000777438"/>
    </source>
</evidence>